<accession>A0A2P2QUB4</accession>
<feature type="signal peptide" evidence="1">
    <location>
        <begin position="1"/>
        <end position="17"/>
    </location>
</feature>
<dbReference type="EMBL" id="GGEC01089970">
    <property type="protein sequence ID" value="MBX70454.1"/>
    <property type="molecule type" value="Transcribed_RNA"/>
</dbReference>
<sequence>MTWFIPIFHLFAKSVSSLCPNPFVADYSVGNFYGWVAEVWVFCPDALS</sequence>
<evidence type="ECO:0000256" key="1">
    <source>
        <dbReference type="SAM" id="SignalP"/>
    </source>
</evidence>
<feature type="chain" id="PRO_5015201393" evidence="1">
    <location>
        <begin position="18"/>
        <end position="48"/>
    </location>
</feature>
<evidence type="ECO:0000313" key="2">
    <source>
        <dbReference type="EMBL" id="MBX70454.1"/>
    </source>
</evidence>
<keyword evidence="1" id="KW-0732">Signal</keyword>
<reference evidence="2" key="1">
    <citation type="submission" date="2018-02" db="EMBL/GenBank/DDBJ databases">
        <title>Rhizophora mucronata_Transcriptome.</title>
        <authorList>
            <person name="Meera S.P."/>
            <person name="Sreeshan A."/>
            <person name="Augustine A."/>
        </authorList>
    </citation>
    <scope>NUCLEOTIDE SEQUENCE</scope>
    <source>
        <tissue evidence="2">Leaf</tissue>
    </source>
</reference>
<name>A0A2P2QUB4_RHIMU</name>
<organism evidence="2">
    <name type="scientific">Rhizophora mucronata</name>
    <name type="common">Asiatic mangrove</name>
    <dbReference type="NCBI Taxonomy" id="61149"/>
    <lineage>
        <taxon>Eukaryota</taxon>
        <taxon>Viridiplantae</taxon>
        <taxon>Streptophyta</taxon>
        <taxon>Embryophyta</taxon>
        <taxon>Tracheophyta</taxon>
        <taxon>Spermatophyta</taxon>
        <taxon>Magnoliopsida</taxon>
        <taxon>eudicotyledons</taxon>
        <taxon>Gunneridae</taxon>
        <taxon>Pentapetalae</taxon>
        <taxon>rosids</taxon>
        <taxon>fabids</taxon>
        <taxon>Malpighiales</taxon>
        <taxon>Rhizophoraceae</taxon>
        <taxon>Rhizophora</taxon>
    </lineage>
</organism>
<proteinExistence type="predicted"/>
<dbReference type="AlphaFoldDB" id="A0A2P2QUB4"/>
<protein>
    <submittedName>
        <fullName evidence="2">Uncharacterized protein</fullName>
    </submittedName>
</protein>